<evidence type="ECO:0000313" key="1">
    <source>
        <dbReference type="EMBL" id="PTB53636.1"/>
    </source>
</evidence>
<dbReference type="GeneID" id="36629006"/>
<dbReference type="AlphaFoldDB" id="A0A2T4A9B3"/>
<sequence length="92" mass="9605">AEPSAWFHVAHVSCYSLVRGADTEKRGVACTCTLLVPLPKPGYGTSICPGSSLFFSGPDLASSSPPIGTDFSAPLYFFQGLVNQGPLFAVPV</sequence>
<keyword evidence="2" id="KW-1185">Reference proteome</keyword>
<feature type="non-terminal residue" evidence="1">
    <location>
        <position position="1"/>
    </location>
</feature>
<dbReference type="Proteomes" id="UP000241690">
    <property type="component" value="Unassembled WGS sequence"/>
</dbReference>
<proteinExistence type="predicted"/>
<protein>
    <submittedName>
        <fullName evidence="1">Uncharacterized protein</fullName>
    </submittedName>
</protein>
<dbReference type="RefSeq" id="XP_024773313.1">
    <property type="nucleotide sequence ID" value="XM_024920437.1"/>
</dbReference>
<organism evidence="1 2">
    <name type="scientific">Trichoderma harzianum CBS 226.95</name>
    <dbReference type="NCBI Taxonomy" id="983964"/>
    <lineage>
        <taxon>Eukaryota</taxon>
        <taxon>Fungi</taxon>
        <taxon>Dikarya</taxon>
        <taxon>Ascomycota</taxon>
        <taxon>Pezizomycotina</taxon>
        <taxon>Sordariomycetes</taxon>
        <taxon>Hypocreomycetidae</taxon>
        <taxon>Hypocreales</taxon>
        <taxon>Hypocreaceae</taxon>
        <taxon>Trichoderma</taxon>
    </lineage>
</organism>
<name>A0A2T4A9B3_TRIHA</name>
<evidence type="ECO:0000313" key="2">
    <source>
        <dbReference type="Proteomes" id="UP000241690"/>
    </source>
</evidence>
<accession>A0A2T4A9B3</accession>
<gene>
    <name evidence="1" type="ORF">M431DRAFT_520608</name>
</gene>
<reference evidence="1 2" key="1">
    <citation type="submission" date="2016-07" db="EMBL/GenBank/DDBJ databases">
        <title>Multiple horizontal gene transfer events from other fungi enriched the ability of initially mycotrophic Trichoderma (Ascomycota) to feed on dead plant biomass.</title>
        <authorList>
            <consortium name="DOE Joint Genome Institute"/>
            <person name="Aerts A."/>
            <person name="Atanasova L."/>
            <person name="Chenthamara K."/>
            <person name="Zhang J."/>
            <person name="Grujic M."/>
            <person name="Henrissat B."/>
            <person name="Kuo A."/>
            <person name="Salamov A."/>
            <person name="Lipzen A."/>
            <person name="Labutti K."/>
            <person name="Barry K."/>
            <person name="Miao Y."/>
            <person name="Rahimi M.J."/>
            <person name="Shen Q."/>
            <person name="Grigoriev I.V."/>
            <person name="Kubicek C.P."/>
            <person name="Druzhinina I.S."/>
        </authorList>
    </citation>
    <scope>NUCLEOTIDE SEQUENCE [LARGE SCALE GENOMIC DNA]</scope>
    <source>
        <strain evidence="1 2">CBS 226.95</strain>
    </source>
</reference>
<dbReference type="EMBL" id="KZ679681">
    <property type="protein sequence ID" value="PTB53636.1"/>
    <property type="molecule type" value="Genomic_DNA"/>
</dbReference>